<reference evidence="2 3" key="1">
    <citation type="submission" date="2021-03" db="EMBL/GenBank/DDBJ databases">
        <title>Winogradskyella sp. nov., isolated from costal sediment.</title>
        <authorList>
            <person name="Gao C."/>
        </authorList>
    </citation>
    <scope>NUCLEOTIDE SEQUENCE [LARGE SCALE GENOMIC DNA]</scope>
    <source>
        <strain evidence="2 3">DF17</strain>
    </source>
</reference>
<dbReference type="EMBL" id="JAGEVF010000004">
    <property type="protein sequence ID" value="MBO3116442.1"/>
    <property type="molecule type" value="Genomic_DNA"/>
</dbReference>
<dbReference type="Proteomes" id="UP000676776">
    <property type="component" value="Unassembled WGS sequence"/>
</dbReference>
<feature type="chain" id="PRO_5045481342" evidence="1">
    <location>
        <begin position="21"/>
        <end position="946"/>
    </location>
</feature>
<organism evidence="2 3">
    <name type="scientific">Winogradskyella pelagia</name>
    <dbReference type="NCBI Taxonomy" id="2819984"/>
    <lineage>
        <taxon>Bacteria</taxon>
        <taxon>Pseudomonadati</taxon>
        <taxon>Bacteroidota</taxon>
        <taxon>Flavobacteriia</taxon>
        <taxon>Flavobacteriales</taxon>
        <taxon>Flavobacteriaceae</taxon>
        <taxon>Winogradskyella</taxon>
    </lineage>
</organism>
<keyword evidence="2" id="KW-0378">Hydrolase</keyword>
<keyword evidence="1" id="KW-0732">Signal</keyword>
<evidence type="ECO:0000313" key="2">
    <source>
        <dbReference type="EMBL" id="MBO3116442.1"/>
    </source>
</evidence>
<keyword evidence="3" id="KW-1185">Reference proteome</keyword>
<evidence type="ECO:0000256" key="1">
    <source>
        <dbReference type="SAM" id="SignalP"/>
    </source>
</evidence>
<dbReference type="Gene3D" id="1.10.390.10">
    <property type="entry name" value="Neutral Protease Domain 2"/>
    <property type="match status" value="1"/>
</dbReference>
<sequence length="946" mass="111199">MNRNFYIVCAFVLCSFVLQGQNLLDIDAYVDVDTKTIKITQKIVYNNTTSDTLEQVYLNDWNNSYSTKSTPLAKRFEEEFSTKFHLAKNDQRGFTAITQLQDNKTRELNYERPEQHPDVIKVWLNSPLLPGESYEIRLSYSLLVPDATFTDYGVTKNKDFDLKYWYITPAVYDGKWHYYSNKNLDDLFIPKADISLRINHPMNYSVTTALDYVNIIPDYENKRQTTVHYGRNRIETFLSLNKFPRFSFVQTDDFILVSNISEKGLPVDEKALLTDRITRFLTDNFGSYPHKRLLVTNIDYNKNPLYGLNQLPDFLRPFPDNFQYELKLLKTALKKYIDNTLLLNPRKEYWLSDGLQIYYLMKYVNMYYPDMKLFGSLANVWGLRAFHAADLDFNFQYFLYFMEMARKNRDQPLTTSKDSLIKFNANIAGKYKAGLGLNYLDDFAEDIELSEQLTAFLSAYKLQPVSTKDFEAFINSKTDKNVDWFFTDYINSRKKIDFKIKALDTKGDSIKLTIKNKRKNTMPISLFKLKNDSVIGKMWVENIDSTKTVVIPQDSSDMFILDYYNIIPEFNQRDNYRSKKGAFLNNKPFQFRLFKDIEDPDYNQVFLMPLIEFNNIYDGFTLGSKIYNKTILRKRLNYRFSPQYATRSKSLTGSASVFYTHNLENQNLFDITYGISAGYQSFAQDAFFTRIRPSISFTFRDDKDFRKDRTDRIIARYVSIERELGPDAIVEIDEPDYGVFNLRYVRSNPGIINFSRFATDFQIADKFSKLSVNYEFRKLTKSNRNVNLRLFAGVFLENNSDPTSDYFSFALDRPTDYLFDLNYLGRSEASGLFSQQIIIAEGGFKSQLDTPFANQWMATANFSTSIWRYIQAYGDVGFVKNRFDSANFVYDSGIRLNLVEDYFEIYFPLYSNRGWEIAQPNYDQRIRFMFTVDPQVLLGLFRRRWY</sequence>
<protein>
    <submittedName>
        <fullName evidence="2">Metalloprotease</fullName>
    </submittedName>
</protein>
<accession>A0ABS3T141</accession>
<keyword evidence="2" id="KW-0645">Protease</keyword>
<gene>
    <name evidence="2" type="ORF">J4050_06770</name>
</gene>
<name>A0ABS3T141_9FLAO</name>
<evidence type="ECO:0000313" key="3">
    <source>
        <dbReference type="Proteomes" id="UP000676776"/>
    </source>
</evidence>
<proteinExistence type="predicted"/>
<dbReference type="GO" id="GO:0008237">
    <property type="term" value="F:metallopeptidase activity"/>
    <property type="evidence" value="ECO:0007669"/>
    <property type="project" value="UniProtKB-KW"/>
</dbReference>
<keyword evidence="2" id="KW-0482">Metalloprotease</keyword>
<dbReference type="RefSeq" id="WP_208153604.1">
    <property type="nucleotide sequence ID" value="NZ_JAGEVF010000004.1"/>
</dbReference>
<dbReference type="InterPro" id="IPR027268">
    <property type="entry name" value="Peptidase_M4/M1_CTD_sf"/>
</dbReference>
<feature type="signal peptide" evidence="1">
    <location>
        <begin position="1"/>
        <end position="20"/>
    </location>
</feature>
<comment type="caution">
    <text evidence="2">The sequence shown here is derived from an EMBL/GenBank/DDBJ whole genome shotgun (WGS) entry which is preliminary data.</text>
</comment>